<keyword evidence="3" id="KW-1185">Reference proteome</keyword>
<name>A0A165WK31_9AGAM</name>
<evidence type="ECO:0000313" key="2">
    <source>
        <dbReference type="EMBL" id="KZT31251.1"/>
    </source>
</evidence>
<evidence type="ECO:0000256" key="1">
    <source>
        <dbReference type="SAM" id="MobiDB-lite"/>
    </source>
</evidence>
<evidence type="ECO:0000313" key="3">
    <source>
        <dbReference type="Proteomes" id="UP000076798"/>
    </source>
</evidence>
<dbReference type="Proteomes" id="UP000076798">
    <property type="component" value="Unassembled WGS sequence"/>
</dbReference>
<proteinExistence type="predicted"/>
<dbReference type="EMBL" id="KV428703">
    <property type="protein sequence ID" value="KZT31251.1"/>
    <property type="molecule type" value="Genomic_DNA"/>
</dbReference>
<dbReference type="OrthoDB" id="3258358at2759"/>
<feature type="region of interest" description="Disordered" evidence="1">
    <location>
        <begin position="1"/>
        <end position="24"/>
    </location>
</feature>
<sequence length="220" mass="25612">MLPQSALSMPITHTRGAPESDGSSTHIHDFLDEFELHALRVNLSEALKCRSVGKYAKKKTRELWEQLPGFQSNNWAQYKQQILSHYEIDAEKKFKVSDLIRLVSSQKRKTMKNLADFFKYDRRFNRIALWLKAKNKMAQGEIDRHFRDGFPSKIWKQIYNRLVVSLPLHDIEDPYTYSEIRDAAVFIFRSLELSVRAVDESDDSDSSSEDSDDESDDDDS</sequence>
<protein>
    <submittedName>
        <fullName evidence="2">Uncharacterized protein</fullName>
    </submittedName>
</protein>
<feature type="region of interest" description="Disordered" evidence="1">
    <location>
        <begin position="197"/>
        <end position="220"/>
    </location>
</feature>
<accession>A0A165WK31</accession>
<feature type="compositionally biased region" description="Acidic residues" evidence="1">
    <location>
        <begin position="200"/>
        <end position="220"/>
    </location>
</feature>
<reference evidence="2 3" key="1">
    <citation type="journal article" date="2016" name="Mol. Biol. Evol.">
        <title>Comparative Genomics of Early-Diverging Mushroom-Forming Fungi Provides Insights into the Origins of Lignocellulose Decay Capabilities.</title>
        <authorList>
            <person name="Nagy L.G."/>
            <person name="Riley R."/>
            <person name="Tritt A."/>
            <person name="Adam C."/>
            <person name="Daum C."/>
            <person name="Floudas D."/>
            <person name="Sun H."/>
            <person name="Yadav J.S."/>
            <person name="Pangilinan J."/>
            <person name="Larsson K.H."/>
            <person name="Matsuura K."/>
            <person name="Barry K."/>
            <person name="Labutti K."/>
            <person name="Kuo R."/>
            <person name="Ohm R.A."/>
            <person name="Bhattacharya S.S."/>
            <person name="Shirouzu T."/>
            <person name="Yoshinaga Y."/>
            <person name="Martin F.M."/>
            <person name="Grigoriev I.V."/>
            <person name="Hibbett D.S."/>
        </authorList>
    </citation>
    <scope>NUCLEOTIDE SEQUENCE [LARGE SCALE GENOMIC DNA]</scope>
    <source>
        <strain evidence="2 3">HHB10207 ss-3</strain>
    </source>
</reference>
<dbReference type="STRING" id="1314776.A0A165WK31"/>
<dbReference type="AlphaFoldDB" id="A0A165WK31"/>
<organism evidence="2 3">
    <name type="scientific">Sistotremastrum suecicum HHB10207 ss-3</name>
    <dbReference type="NCBI Taxonomy" id="1314776"/>
    <lineage>
        <taxon>Eukaryota</taxon>
        <taxon>Fungi</taxon>
        <taxon>Dikarya</taxon>
        <taxon>Basidiomycota</taxon>
        <taxon>Agaricomycotina</taxon>
        <taxon>Agaricomycetes</taxon>
        <taxon>Sistotremastrales</taxon>
        <taxon>Sistotremastraceae</taxon>
        <taxon>Sistotremastrum</taxon>
    </lineage>
</organism>
<gene>
    <name evidence="2" type="ORF">SISSUDRAFT_995369</name>
</gene>
<feature type="non-terminal residue" evidence="2">
    <location>
        <position position="220"/>
    </location>
</feature>